<dbReference type="SUPFAM" id="SSF52540">
    <property type="entry name" value="P-loop containing nucleoside triphosphate hydrolases"/>
    <property type="match status" value="1"/>
</dbReference>
<dbReference type="PANTHER" id="PTHR38149">
    <property type="entry name" value="ATPASE"/>
    <property type="match status" value="1"/>
</dbReference>
<sequence>MKTYRDLEKALASMDRRGYPAYKSLRGAYDFGDFVLRIDRVQGDPFASPSKMSARVPARTAGFAPELFDAPFRRVALEDYLVRRLAAECARASFKVGGSGKSGLIATSRPGPEVLSRSACEISDDGSVTLRFEAGLPAHGRTIDAHAASRMLLDLIPRCVRAALPSDPAAKASAQAVVDLADDQQAVRESLGRMGLVAFVADGSVLPRESGVSSRPLKGARPFASPESMRVEIDLPHRGRISGMGIRRGVTLVVGGGYHGKSTLLKALQEGVYNHAAGDGRELAISDATAVKLRAEDGRAVRRVDISPFIDNLPDGRDTHTFSTLDASGSTSQAASTMEALEAGARVLLIDEDTSATNFMVRDALMEAVVAAEHEPITPFVERVRELWVKHGVNSVIVVGSSGAFFSEADAVVQMDRYEALDITERVREVCRQWPGLLHQESSSIAEERRAGAGTVAQVEDSFEAASTGAARRLELSVAGNPGRGRSGGEDSCAGRGGKGLGGYNGRDARSGRDGLKVRVRGLEGFEVGKGTVDARQVEQLVDAEQSAALGQMVRLVIERGMLDGEHSLADAVGRAFGALERGGWEALSPYGDAACGLAMPRKEELFACLNRWREGARQG</sequence>
<feature type="region of interest" description="Disordered" evidence="1">
    <location>
        <begin position="475"/>
        <end position="507"/>
    </location>
</feature>
<reference evidence="6" key="1">
    <citation type="submission" date="2018-05" db="EMBL/GenBank/DDBJ databases">
        <title>Genome Sequencing of selected type strains of the family Eggerthellaceae.</title>
        <authorList>
            <person name="Danylec N."/>
            <person name="Stoll D.A."/>
            <person name="Doetsch A."/>
            <person name="Huch M."/>
        </authorList>
    </citation>
    <scope>NUCLEOTIDE SEQUENCE [LARGE SCALE GENOMIC DNA]</scope>
    <source>
        <strain evidence="6">DSM 24851</strain>
    </source>
</reference>
<keyword evidence="6" id="KW-1185">Reference proteome</keyword>
<gene>
    <name evidence="5" type="ORF">DMP06_09080</name>
</gene>
<dbReference type="Proteomes" id="UP000269591">
    <property type="component" value="Unassembled WGS sequence"/>
</dbReference>
<organism evidence="5 6">
    <name type="scientific">Slackia equolifaciens</name>
    <dbReference type="NCBI Taxonomy" id="498718"/>
    <lineage>
        <taxon>Bacteria</taxon>
        <taxon>Bacillati</taxon>
        <taxon>Actinomycetota</taxon>
        <taxon>Coriobacteriia</taxon>
        <taxon>Eggerthellales</taxon>
        <taxon>Eggerthellaceae</taxon>
        <taxon>Slackia</taxon>
    </lineage>
</organism>
<feature type="compositionally biased region" description="Gly residues" evidence="1">
    <location>
        <begin position="495"/>
        <end position="505"/>
    </location>
</feature>
<dbReference type="InterPro" id="IPR046834">
    <property type="entry name" value="ABC_ATPase_C"/>
</dbReference>
<feature type="domain" description="ATPase of the ABC class N-terminal" evidence="3">
    <location>
        <begin position="6"/>
        <end position="164"/>
    </location>
</feature>
<keyword evidence="5" id="KW-0413">Isomerase</keyword>
<dbReference type="InterPro" id="IPR049069">
    <property type="entry name" value="MRB1590-like_C"/>
</dbReference>
<comment type="caution">
    <text evidence="5">The sequence shown here is derived from an EMBL/GenBank/DDBJ whole genome shotgun (WGS) entry which is preliminary data.</text>
</comment>
<feature type="domain" description="MRB1590-like C-terminal" evidence="4">
    <location>
        <begin position="517"/>
        <end position="615"/>
    </location>
</feature>
<dbReference type="RefSeq" id="WP_123209422.1">
    <property type="nucleotide sequence ID" value="NZ_JBHTHO010000021.1"/>
</dbReference>
<evidence type="ECO:0000259" key="4">
    <source>
        <dbReference type="Pfam" id="PF21117"/>
    </source>
</evidence>
<evidence type="ECO:0000313" key="6">
    <source>
        <dbReference type="Proteomes" id="UP000269591"/>
    </source>
</evidence>
<dbReference type="AlphaFoldDB" id="A0A3N0AU62"/>
<dbReference type="EMBL" id="QIBX01000018">
    <property type="protein sequence ID" value="RNL38442.1"/>
    <property type="molecule type" value="Genomic_DNA"/>
</dbReference>
<protein>
    <submittedName>
        <fullName evidence="5">Isopentenyl-diphosphate delta-isomerase</fullName>
    </submittedName>
</protein>
<dbReference type="OrthoDB" id="9809999at2"/>
<dbReference type="Pfam" id="PF21117">
    <property type="entry name" value="MRB1590_C"/>
    <property type="match status" value="1"/>
</dbReference>
<dbReference type="Pfam" id="PF20446">
    <property type="entry name" value="ABC_N"/>
    <property type="match status" value="1"/>
</dbReference>
<name>A0A3N0AU62_9ACTN</name>
<accession>A0A3N0AU62</accession>
<dbReference type="InterPro" id="IPR019195">
    <property type="entry name" value="ABC_ATPase_put"/>
</dbReference>
<proteinExistence type="predicted"/>
<evidence type="ECO:0000259" key="3">
    <source>
        <dbReference type="Pfam" id="PF20446"/>
    </source>
</evidence>
<dbReference type="InterPro" id="IPR027417">
    <property type="entry name" value="P-loop_NTPase"/>
</dbReference>
<dbReference type="Pfam" id="PF09818">
    <property type="entry name" value="ABC_ATPase"/>
    <property type="match status" value="1"/>
</dbReference>
<evidence type="ECO:0000313" key="5">
    <source>
        <dbReference type="EMBL" id="RNL38442.1"/>
    </source>
</evidence>
<feature type="domain" description="ATPase of the ABC class C-terminal" evidence="2">
    <location>
        <begin position="173"/>
        <end position="444"/>
    </location>
</feature>
<dbReference type="PANTHER" id="PTHR38149:SF1">
    <property type="entry name" value="ATPASE"/>
    <property type="match status" value="1"/>
</dbReference>
<evidence type="ECO:0000256" key="1">
    <source>
        <dbReference type="SAM" id="MobiDB-lite"/>
    </source>
</evidence>
<evidence type="ECO:0000259" key="2">
    <source>
        <dbReference type="Pfam" id="PF09818"/>
    </source>
</evidence>
<dbReference type="InterPro" id="IPR046833">
    <property type="entry name" value="ABC_N"/>
</dbReference>
<dbReference type="GO" id="GO:0016853">
    <property type="term" value="F:isomerase activity"/>
    <property type="evidence" value="ECO:0007669"/>
    <property type="project" value="UniProtKB-KW"/>
</dbReference>
<dbReference type="Gene3D" id="3.40.50.300">
    <property type="entry name" value="P-loop containing nucleotide triphosphate hydrolases"/>
    <property type="match status" value="1"/>
</dbReference>